<dbReference type="AlphaFoldDB" id="A0A0L6CK63"/>
<evidence type="ECO:0000313" key="3">
    <source>
        <dbReference type="Proteomes" id="UP000037397"/>
    </source>
</evidence>
<dbReference type="EMBL" id="LAIR01000002">
    <property type="protein sequence ID" value="KNX38186.1"/>
    <property type="molecule type" value="Genomic_DNA"/>
</dbReference>
<dbReference type="PANTHER" id="PTHR35585:SF1">
    <property type="entry name" value="HHE DOMAIN PROTEIN (AFU_ORTHOLOGUE AFUA_4G00730)"/>
    <property type="match status" value="1"/>
</dbReference>
<dbReference type="STRING" id="1631356.VV01_15200"/>
<organism evidence="2 3">
    <name type="scientific">Luteipulveratus halotolerans</name>
    <dbReference type="NCBI Taxonomy" id="1631356"/>
    <lineage>
        <taxon>Bacteria</taxon>
        <taxon>Bacillati</taxon>
        <taxon>Actinomycetota</taxon>
        <taxon>Actinomycetes</taxon>
        <taxon>Micrococcales</taxon>
        <taxon>Dermacoccaceae</taxon>
        <taxon>Luteipulveratus</taxon>
    </lineage>
</organism>
<feature type="domain" description="Hemerythrin-like" evidence="1">
    <location>
        <begin position="14"/>
        <end position="127"/>
    </location>
</feature>
<accession>A0A0L6CK63</accession>
<evidence type="ECO:0000313" key="2">
    <source>
        <dbReference type="EMBL" id="KNX38186.1"/>
    </source>
</evidence>
<dbReference type="RefSeq" id="WP_050670607.1">
    <property type="nucleotide sequence ID" value="NZ_LAIR01000002.1"/>
</dbReference>
<dbReference type="Pfam" id="PF01814">
    <property type="entry name" value="Hemerythrin"/>
    <property type="match status" value="1"/>
</dbReference>
<dbReference type="PATRIC" id="fig|1631356.3.peg.3012"/>
<dbReference type="OrthoDB" id="5183396at2"/>
<reference evidence="3" key="1">
    <citation type="submission" date="2015-03" db="EMBL/GenBank/DDBJ databases">
        <title>Luteipulveratus halotolerans sp. nov., a novel actinobacterium (Dermacoccaceae) from Sarawak, Malaysia.</title>
        <authorList>
            <person name="Juboi H."/>
            <person name="Basik A."/>
            <person name="Shamsul S.S."/>
            <person name="Arnold P."/>
            <person name="Schmitt E.K."/>
            <person name="Sanglier J.-J."/>
            <person name="Yeo T."/>
        </authorList>
    </citation>
    <scope>NUCLEOTIDE SEQUENCE [LARGE SCALE GENOMIC DNA]</scope>
    <source>
        <strain evidence="3">C296001</strain>
    </source>
</reference>
<protein>
    <submittedName>
        <fullName evidence="2">Cation-binding protein</fullName>
    </submittedName>
</protein>
<dbReference type="Gene3D" id="1.20.120.520">
    <property type="entry name" value="nmb1532 protein domain like"/>
    <property type="match status" value="1"/>
</dbReference>
<dbReference type="Proteomes" id="UP000037397">
    <property type="component" value="Unassembled WGS sequence"/>
</dbReference>
<name>A0A0L6CK63_9MICO</name>
<comment type="caution">
    <text evidence="2">The sequence shown here is derived from an EMBL/GenBank/DDBJ whole genome shotgun (WGS) entry which is preliminary data.</text>
</comment>
<dbReference type="PANTHER" id="PTHR35585">
    <property type="entry name" value="HHE DOMAIN PROTEIN (AFU_ORTHOLOGUE AFUA_4G00730)"/>
    <property type="match status" value="1"/>
</dbReference>
<proteinExistence type="predicted"/>
<dbReference type="InterPro" id="IPR012312">
    <property type="entry name" value="Hemerythrin-like"/>
</dbReference>
<keyword evidence="3" id="KW-1185">Reference proteome</keyword>
<evidence type="ECO:0000259" key="1">
    <source>
        <dbReference type="Pfam" id="PF01814"/>
    </source>
</evidence>
<gene>
    <name evidence="2" type="ORF">VV01_15200</name>
</gene>
<sequence length="185" mass="20854">MSEISIPRPTQGDVVDLILDDHRFFESLLRDLRDATADREAARAALSAVLIAHGEAEEEKVYPQLQRKDAIDEHEAEHGEEEHAEGNQALLHLLECKGTDTQKFDDAVEKLAEALNHHIGEEEQTILNPARTEVDEKVRRDLGEQWLARRSELLDADCGSIEFVTKVVARAEREGKLPDEGEEKD</sequence>